<name>A0AAD9KP90_RIDPI</name>
<dbReference type="AlphaFoldDB" id="A0AAD9KP90"/>
<dbReference type="EMBL" id="JAODUO010000766">
    <property type="protein sequence ID" value="KAK2174927.1"/>
    <property type="molecule type" value="Genomic_DNA"/>
</dbReference>
<evidence type="ECO:0000313" key="2">
    <source>
        <dbReference type="Proteomes" id="UP001209878"/>
    </source>
</evidence>
<organism evidence="1 2">
    <name type="scientific">Ridgeia piscesae</name>
    <name type="common">Tubeworm</name>
    <dbReference type="NCBI Taxonomy" id="27915"/>
    <lineage>
        <taxon>Eukaryota</taxon>
        <taxon>Metazoa</taxon>
        <taxon>Spiralia</taxon>
        <taxon>Lophotrochozoa</taxon>
        <taxon>Annelida</taxon>
        <taxon>Polychaeta</taxon>
        <taxon>Sedentaria</taxon>
        <taxon>Canalipalpata</taxon>
        <taxon>Sabellida</taxon>
        <taxon>Siboglinidae</taxon>
        <taxon>Ridgeia</taxon>
    </lineage>
</organism>
<dbReference type="Proteomes" id="UP001209878">
    <property type="component" value="Unassembled WGS sequence"/>
</dbReference>
<accession>A0AAD9KP90</accession>
<comment type="caution">
    <text evidence="1">The sequence shown here is derived from an EMBL/GenBank/DDBJ whole genome shotgun (WGS) entry which is preliminary data.</text>
</comment>
<protein>
    <submittedName>
        <fullName evidence="1">Uncharacterized protein</fullName>
    </submittedName>
</protein>
<evidence type="ECO:0000313" key="1">
    <source>
        <dbReference type="EMBL" id="KAK2174927.1"/>
    </source>
</evidence>
<gene>
    <name evidence="1" type="ORF">NP493_767g01028</name>
</gene>
<proteinExistence type="predicted"/>
<sequence length="43" mass="4854">MFDNVVKDHSCSGGFCNTILKERVQVFWTAFTLSPAHTDAMFT</sequence>
<reference evidence="1" key="1">
    <citation type="journal article" date="2023" name="Mol. Biol. Evol.">
        <title>Third-Generation Sequencing Reveals the Adaptive Role of the Epigenome in Three Deep-Sea Polychaetes.</title>
        <authorList>
            <person name="Perez M."/>
            <person name="Aroh O."/>
            <person name="Sun Y."/>
            <person name="Lan Y."/>
            <person name="Juniper S.K."/>
            <person name="Young C.R."/>
            <person name="Angers B."/>
            <person name="Qian P.Y."/>
        </authorList>
    </citation>
    <scope>NUCLEOTIDE SEQUENCE</scope>
    <source>
        <strain evidence="1">R07B-5</strain>
    </source>
</reference>
<keyword evidence="2" id="KW-1185">Reference proteome</keyword>